<name>A0ABQ6IKZ8_9MICO</name>
<keyword evidence="4" id="KW-1185">Reference proteome</keyword>
<feature type="transmembrane region" description="Helical" evidence="1">
    <location>
        <begin position="126"/>
        <end position="148"/>
    </location>
</feature>
<gene>
    <name evidence="3" type="ORF">GCM10025876_35530</name>
</gene>
<keyword evidence="1" id="KW-0472">Membrane</keyword>
<sequence>MRPTTWAPQASVVVGDLETMGEAALASASHAVVHAPHGGEGGLARAEALGLDHSSAETSLSSVDLAILLAHAGGAEVIVTVGVESRLMDFLESPQADAAGTFLARLTAGGTLVDASTLALVYRHRYSAWTLVTMLTAGVLALGAAIWVTPGGREWVENGWTALTSWIGGN</sequence>
<dbReference type="RefSeq" id="WP_284329082.1">
    <property type="nucleotide sequence ID" value="NZ_BSUN01000001.1"/>
</dbReference>
<dbReference type="EMBL" id="BSUN01000001">
    <property type="protein sequence ID" value="GMA37349.1"/>
    <property type="molecule type" value="Genomic_DNA"/>
</dbReference>
<evidence type="ECO:0000256" key="1">
    <source>
        <dbReference type="SAM" id="Phobius"/>
    </source>
</evidence>
<protein>
    <recommendedName>
        <fullName evidence="2">SteA-like C-terminal domain-containing protein</fullName>
    </recommendedName>
</protein>
<reference evidence="4" key="1">
    <citation type="journal article" date="2019" name="Int. J. Syst. Evol. Microbiol.">
        <title>The Global Catalogue of Microorganisms (GCM) 10K type strain sequencing project: providing services to taxonomists for standard genome sequencing and annotation.</title>
        <authorList>
            <consortium name="The Broad Institute Genomics Platform"/>
            <consortium name="The Broad Institute Genome Sequencing Center for Infectious Disease"/>
            <person name="Wu L."/>
            <person name="Ma J."/>
        </authorList>
    </citation>
    <scope>NUCLEOTIDE SEQUENCE [LARGE SCALE GENOMIC DNA]</scope>
    <source>
        <strain evidence="4">NBRC 112299</strain>
    </source>
</reference>
<feature type="domain" description="SteA-like C-terminal" evidence="2">
    <location>
        <begin position="122"/>
        <end position="165"/>
    </location>
</feature>
<dbReference type="InterPro" id="IPR022215">
    <property type="entry name" value="SteA-like_C"/>
</dbReference>
<organism evidence="3 4">
    <name type="scientific">Demequina litorisediminis</name>
    <dbReference type="NCBI Taxonomy" id="1849022"/>
    <lineage>
        <taxon>Bacteria</taxon>
        <taxon>Bacillati</taxon>
        <taxon>Actinomycetota</taxon>
        <taxon>Actinomycetes</taxon>
        <taxon>Micrococcales</taxon>
        <taxon>Demequinaceae</taxon>
        <taxon>Demequina</taxon>
    </lineage>
</organism>
<evidence type="ECO:0000313" key="3">
    <source>
        <dbReference type="EMBL" id="GMA37349.1"/>
    </source>
</evidence>
<evidence type="ECO:0000313" key="4">
    <source>
        <dbReference type="Proteomes" id="UP001157125"/>
    </source>
</evidence>
<keyword evidence="1" id="KW-0812">Transmembrane</keyword>
<dbReference type="Proteomes" id="UP001157125">
    <property type="component" value="Unassembled WGS sequence"/>
</dbReference>
<keyword evidence="1" id="KW-1133">Transmembrane helix</keyword>
<proteinExistence type="predicted"/>
<accession>A0ABQ6IKZ8</accession>
<evidence type="ECO:0000259" key="2">
    <source>
        <dbReference type="Pfam" id="PF12555"/>
    </source>
</evidence>
<dbReference type="Pfam" id="PF12555">
    <property type="entry name" value="SteA-like_C"/>
    <property type="match status" value="1"/>
</dbReference>
<comment type="caution">
    <text evidence="3">The sequence shown here is derived from an EMBL/GenBank/DDBJ whole genome shotgun (WGS) entry which is preliminary data.</text>
</comment>